<keyword evidence="2" id="KW-0175">Coiled coil</keyword>
<dbReference type="PANTHER" id="PTHR30576:SF10">
    <property type="entry name" value="SLL5057 PROTEIN"/>
    <property type="match status" value="1"/>
</dbReference>
<keyword evidence="3" id="KW-1133">Transmembrane helix</keyword>
<dbReference type="Proteomes" id="UP000292886">
    <property type="component" value="Chromosome"/>
</dbReference>
<feature type="coiled-coil region" evidence="2">
    <location>
        <begin position="200"/>
        <end position="227"/>
    </location>
</feature>
<dbReference type="PANTHER" id="PTHR30576">
    <property type="entry name" value="COLANIC BIOSYNTHESIS UDP-GLUCOSE LIPID CARRIER TRANSFERASE"/>
    <property type="match status" value="1"/>
</dbReference>
<dbReference type="AlphaFoldDB" id="A0A4P6YWC3"/>
<feature type="transmembrane region" description="Helical" evidence="3">
    <location>
        <begin position="12"/>
        <end position="33"/>
    </location>
</feature>
<comment type="similarity">
    <text evidence="1">Belongs to the bacterial sugar transferase family.</text>
</comment>
<reference evidence="6" key="1">
    <citation type="submission" date="2019-03" db="EMBL/GenBank/DDBJ databases">
        <title>Weissella sp. 26KH-42 Genome sequencing.</title>
        <authorList>
            <person name="Heo J."/>
            <person name="Kim S.-J."/>
            <person name="Kim J.-S."/>
            <person name="Hong S.-B."/>
            <person name="Kwon S.-W."/>
        </authorList>
    </citation>
    <scope>NUCLEOTIDE SEQUENCE [LARGE SCALE GENOMIC DNA]</scope>
    <source>
        <strain evidence="6">26KH-42</strain>
    </source>
</reference>
<keyword evidence="3" id="KW-0472">Membrane</keyword>
<dbReference type="KEGG" id="wei:EQG49_11725"/>
<protein>
    <submittedName>
        <fullName evidence="5">Sugar transferase</fullName>
    </submittedName>
</protein>
<dbReference type="InterPro" id="IPR003362">
    <property type="entry name" value="Bact_transf"/>
</dbReference>
<gene>
    <name evidence="5" type="ORF">EQG49_11725</name>
</gene>
<evidence type="ECO:0000313" key="6">
    <source>
        <dbReference type="Proteomes" id="UP000292886"/>
    </source>
</evidence>
<dbReference type="RefSeq" id="WP_133364150.1">
    <property type="nucleotide sequence ID" value="NZ_CP037940.1"/>
</dbReference>
<proteinExistence type="inferred from homology"/>
<accession>A0A4P6YWC3</accession>
<evidence type="ECO:0000256" key="2">
    <source>
        <dbReference type="SAM" id="Coils"/>
    </source>
</evidence>
<feature type="domain" description="Bacterial sugar transferase" evidence="4">
    <location>
        <begin position="7"/>
        <end position="183"/>
    </location>
</feature>
<evidence type="ECO:0000313" key="5">
    <source>
        <dbReference type="EMBL" id="QBO37073.1"/>
    </source>
</evidence>
<organism evidence="5 6">
    <name type="scientific">Periweissella cryptocerci</name>
    <dbReference type="NCBI Taxonomy" id="2506420"/>
    <lineage>
        <taxon>Bacteria</taxon>
        <taxon>Bacillati</taxon>
        <taxon>Bacillota</taxon>
        <taxon>Bacilli</taxon>
        <taxon>Lactobacillales</taxon>
        <taxon>Lactobacillaceae</taxon>
        <taxon>Periweissella</taxon>
    </lineage>
</organism>
<keyword evidence="3" id="KW-0812">Transmembrane</keyword>
<evidence type="ECO:0000259" key="4">
    <source>
        <dbReference type="Pfam" id="PF02397"/>
    </source>
</evidence>
<dbReference type="EMBL" id="CP037940">
    <property type="protein sequence ID" value="QBO37073.1"/>
    <property type="molecule type" value="Genomic_DNA"/>
</dbReference>
<dbReference type="Pfam" id="PF02397">
    <property type="entry name" value="Bac_transf"/>
    <property type="match status" value="1"/>
</dbReference>
<keyword evidence="5" id="KW-0808">Transferase</keyword>
<evidence type="ECO:0000256" key="3">
    <source>
        <dbReference type="SAM" id="Phobius"/>
    </source>
</evidence>
<dbReference type="OrthoDB" id="9808602at2"/>
<sequence>MYKNYIKRYLDIIMALIILICASPIMLITALAIKFESKGPAIFKQERVGIHSVQFTLKKFRSMRIDTPEVASNDLDAHDYHTKIGTFIRKVSIDELPQLFNVLTGEMSMIGPRPLIRSEREVLLMRHAGGADRVRPGLTGLAQVNGRDTLDDEAKANFDSIYASDVTFMKDAKIVVRTMFYVLGSKGIVEDKISKVTNAERRKEHKLERAEVKAEKVERKADVVAIKSVKPVFESK</sequence>
<evidence type="ECO:0000256" key="1">
    <source>
        <dbReference type="ARBA" id="ARBA00006464"/>
    </source>
</evidence>
<keyword evidence="6" id="KW-1185">Reference proteome</keyword>
<name>A0A4P6YWC3_9LACO</name>
<dbReference type="GO" id="GO:0016780">
    <property type="term" value="F:phosphotransferase activity, for other substituted phosphate groups"/>
    <property type="evidence" value="ECO:0007669"/>
    <property type="project" value="TreeGrafter"/>
</dbReference>